<dbReference type="Gene3D" id="1.10.287.110">
    <property type="entry name" value="DnaJ domain"/>
    <property type="match status" value="1"/>
</dbReference>
<comment type="caution">
    <text evidence="3">The sequence shown here is derived from an EMBL/GenBank/DDBJ whole genome shotgun (WGS) entry which is preliminary data.</text>
</comment>
<accession>X1IEA2</accession>
<gene>
    <name evidence="3" type="ORF">S03H2_30394</name>
</gene>
<dbReference type="EMBL" id="BARU01018391">
    <property type="protein sequence ID" value="GAH55913.1"/>
    <property type="molecule type" value="Genomic_DNA"/>
</dbReference>
<proteinExistence type="predicted"/>
<dbReference type="PROSITE" id="PS50076">
    <property type="entry name" value="DNAJ_2"/>
    <property type="match status" value="1"/>
</dbReference>
<feature type="non-terminal residue" evidence="3">
    <location>
        <position position="1"/>
    </location>
</feature>
<feature type="region of interest" description="Disordered" evidence="1">
    <location>
        <begin position="82"/>
        <end position="114"/>
    </location>
</feature>
<dbReference type="InterPro" id="IPR001623">
    <property type="entry name" value="DnaJ_domain"/>
</dbReference>
<feature type="region of interest" description="Disordered" evidence="1">
    <location>
        <begin position="41"/>
        <end position="63"/>
    </location>
</feature>
<feature type="compositionally biased region" description="Basic and acidic residues" evidence="1">
    <location>
        <begin position="93"/>
        <end position="114"/>
    </location>
</feature>
<feature type="domain" description="J" evidence="2">
    <location>
        <begin position="57"/>
        <end position="110"/>
    </location>
</feature>
<organism evidence="3">
    <name type="scientific">marine sediment metagenome</name>
    <dbReference type="NCBI Taxonomy" id="412755"/>
    <lineage>
        <taxon>unclassified sequences</taxon>
        <taxon>metagenomes</taxon>
        <taxon>ecological metagenomes</taxon>
    </lineage>
</organism>
<evidence type="ECO:0000256" key="1">
    <source>
        <dbReference type="SAM" id="MobiDB-lite"/>
    </source>
</evidence>
<reference evidence="3" key="1">
    <citation type="journal article" date="2014" name="Front. Microbiol.">
        <title>High frequency of phylogenetically diverse reductive dehalogenase-homologous genes in deep subseafloor sedimentary metagenomes.</title>
        <authorList>
            <person name="Kawai M."/>
            <person name="Futagami T."/>
            <person name="Toyoda A."/>
            <person name="Takaki Y."/>
            <person name="Nishi S."/>
            <person name="Hori S."/>
            <person name="Arai W."/>
            <person name="Tsubouchi T."/>
            <person name="Morono Y."/>
            <person name="Uchiyama I."/>
            <person name="Ito T."/>
            <person name="Fujiyama A."/>
            <person name="Inagaki F."/>
            <person name="Takami H."/>
        </authorList>
    </citation>
    <scope>NUCLEOTIDE SEQUENCE</scope>
    <source>
        <strain evidence="3">Expedition CK06-06</strain>
    </source>
</reference>
<dbReference type="SMART" id="SM00271">
    <property type="entry name" value="DnaJ"/>
    <property type="match status" value="1"/>
</dbReference>
<dbReference type="InterPro" id="IPR036869">
    <property type="entry name" value="J_dom_sf"/>
</dbReference>
<dbReference type="AlphaFoldDB" id="X1IEA2"/>
<dbReference type="CDD" id="cd06257">
    <property type="entry name" value="DnaJ"/>
    <property type="match status" value="1"/>
</dbReference>
<dbReference type="SUPFAM" id="SSF46565">
    <property type="entry name" value="Chaperone J-domain"/>
    <property type="match status" value="1"/>
</dbReference>
<sequence length="114" mass="12432">LRAAEKGSEILFGKSEAARLKEFVGKTIADYGARLIEALSSSVSAPRPEAPTPDPNDPYTILDIPPNSPGWLLRLAYRDRAKKAHPDAGGSNEEMKRVNAAYEKIKEERGGQPD</sequence>
<evidence type="ECO:0000259" key="2">
    <source>
        <dbReference type="PROSITE" id="PS50076"/>
    </source>
</evidence>
<name>X1IEA2_9ZZZZ</name>
<evidence type="ECO:0000313" key="3">
    <source>
        <dbReference type="EMBL" id="GAH55913.1"/>
    </source>
</evidence>
<protein>
    <recommendedName>
        <fullName evidence="2">J domain-containing protein</fullName>
    </recommendedName>
</protein>
<dbReference type="Pfam" id="PF00226">
    <property type="entry name" value="DnaJ"/>
    <property type="match status" value="1"/>
</dbReference>